<evidence type="ECO:0000313" key="7">
    <source>
        <dbReference type="EMBL" id="KAK7862450.1"/>
    </source>
</evidence>
<dbReference type="PANTHER" id="PTHR12298">
    <property type="entry name" value="PCDC2 PROGRAMMED CELL DEATH PROTEIN 2 -RELATED"/>
    <property type="match status" value="1"/>
</dbReference>
<gene>
    <name evidence="7" type="ORF">R5R35_001353</name>
</gene>
<evidence type="ECO:0000256" key="4">
    <source>
        <dbReference type="PROSITE-ProRule" id="PRU00134"/>
    </source>
</evidence>
<dbReference type="GO" id="GO:0008270">
    <property type="term" value="F:zinc ion binding"/>
    <property type="evidence" value="ECO:0007669"/>
    <property type="project" value="UniProtKB-KW"/>
</dbReference>
<dbReference type="GO" id="GO:0005737">
    <property type="term" value="C:cytoplasm"/>
    <property type="evidence" value="ECO:0007669"/>
    <property type="project" value="InterPro"/>
</dbReference>
<comment type="caution">
    <text evidence="7">The sequence shown here is derived from an EMBL/GenBank/DDBJ whole genome shotgun (WGS) entry which is preliminary data.</text>
</comment>
<dbReference type="InterPro" id="IPR002893">
    <property type="entry name" value="Znf_MYND"/>
</dbReference>
<name>A0AAN9VCN9_9ORTH</name>
<dbReference type="SUPFAM" id="SSF144232">
    <property type="entry name" value="HIT/MYND zinc finger-like"/>
    <property type="match status" value="1"/>
</dbReference>
<dbReference type="Gene3D" id="6.10.140.2220">
    <property type="match status" value="1"/>
</dbReference>
<dbReference type="AlphaFoldDB" id="A0AAN9VCN9"/>
<organism evidence="7 8">
    <name type="scientific">Gryllus longicercus</name>
    <dbReference type="NCBI Taxonomy" id="2509291"/>
    <lineage>
        <taxon>Eukaryota</taxon>
        <taxon>Metazoa</taxon>
        <taxon>Ecdysozoa</taxon>
        <taxon>Arthropoda</taxon>
        <taxon>Hexapoda</taxon>
        <taxon>Insecta</taxon>
        <taxon>Pterygota</taxon>
        <taxon>Neoptera</taxon>
        <taxon>Polyneoptera</taxon>
        <taxon>Orthoptera</taxon>
        <taxon>Ensifera</taxon>
        <taxon>Gryllidea</taxon>
        <taxon>Grylloidea</taxon>
        <taxon>Gryllidae</taxon>
        <taxon>Gryllinae</taxon>
        <taxon>Gryllus</taxon>
    </lineage>
</organism>
<evidence type="ECO:0000256" key="5">
    <source>
        <dbReference type="SAM" id="MobiDB-lite"/>
    </source>
</evidence>
<dbReference type="InterPro" id="IPR007320">
    <property type="entry name" value="PDCD2_C"/>
</dbReference>
<keyword evidence="8" id="KW-1185">Reference proteome</keyword>
<dbReference type="Proteomes" id="UP001378592">
    <property type="component" value="Unassembled WGS sequence"/>
</dbReference>
<feature type="domain" description="MYND-type" evidence="6">
    <location>
        <begin position="138"/>
        <end position="175"/>
    </location>
</feature>
<dbReference type="PROSITE" id="PS01360">
    <property type="entry name" value="ZF_MYND_1"/>
    <property type="match status" value="1"/>
</dbReference>
<evidence type="ECO:0000313" key="8">
    <source>
        <dbReference type="Proteomes" id="UP001378592"/>
    </source>
</evidence>
<feature type="region of interest" description="Disordered" evidence="5">
    <location>
        <begin position="204"/>
        <end position="234"/>
    </location>
</feature>
<evidence type="ECO:0000256" key="1">
    <source>
        <dbReference type="ARBA" id="ARBA00022723"/>
    </source>
</evidence>
<keyword evidence="1" id="KW-0479">Metal-binding</keyword>
<dbReference type="Pfam" id="PF04194">
    <property type="entry name" value="PDCD2_C"/>
    <property type="match status" value="1"/>
</dbReference>
<evidence type="ECO:0000256" key="3">
    <source>
        <dbReference type="ARBA" id="ARBA00022833"/>
    </source>
</evidence>
<dbReference type="EMBL" id="JAZDUA010000274">
    <property type="protein sequence ID" value="KAK7862450.1"/>
    <property type="molecule type" value="Genomic_DNA"/>
</dbReference>
<accession>A0AAN9VCN9</accession>
<reference evidence="7 8" key="1">
    <citation type="submission" date="2024-03" db="EMBL/GenBank/DDBJ databases">
        <title>The genome assembly and annotation of the cricket Gryllus longicercus Weissman &amp; Gray.</title>
        <authorList>
            <person name="Szrajer S."/>
            <person name="Gray D."/>
            <person name="Ylla G."/>
        </authorList>
    </citation>
    <scope>NUCLEOTIDE SEQUENCE [LARGE SCALE GENOMIC DNA]</scope>
    <source>
        <strain evidence="7">DAG 2021-001</strain>
        <tissue evidence="7">Whole body minus gut</tissue>
    </source>
</reference>
<dbReference type="PROSITE" id="PS50865">
    <property type="entry name" value="ZF_MYND_2"/>
    <property type="match status" value="1"/>
</dbReference>
<dbReference type="PANTHER" id="PTHR12298:SF4">
    <property type="entry name" value="PROGRAMMED CELL DEATH PROTEIN 2"/>
    <property type="match status" value="1"/>
</dbReference>
<evidence type="ECO:0000256" key="2">
    <source>
        <dbReference type="ARBA" id="ARBA00022771"/>
    </source>
</evidence>
<dbReference type="GO" id="GO:0005634">
    <property type="term" value="C:nucleus"/>
    <property type="evidence" value="ECO:0007669"/>
    <property type="project" value="TreeGrafter"/>
</dbReference>
<proteinExistence type="predicted"/>
<sequence length="413" mass="46871">MESMNDDTRVVAIGYLEETESWKLGSRFFPSKVGGKPAWLDLANLPSNEDLKCPKCQNPCMFLCQVYAPWIDLESCFHRTIFIFLCVDADCCEENENRTFKVFRCQFGRRNDFFPFDPPIDDENWRPDLKADSYNKLCIVCGAKGTSHCGRCKKVNYCSRQHQIVDWKTGHKEMCRSGIMKPESKSMRCLWLLPEFELVTGREDEESEEEASCSSGNCSSNEDEEEDSEEAEKKRLEEFRDLVKQGKAGTFQGNNLVDDELLQMAAQDEDKVFVRFRSKVAKFPQQVLRYERGGRPLWLTSDNIPATNDIPPCPYCKAPRQFELQVMPQMLNYLALDGVSKSVDWGVLAVYTCQNSCNTGPAYKQEFLWKQDIHKPTTDGNCNNTKPATTTTTTTAVAAAHAAATKLSSATDN</sequence>
<dbReference type="Pfam" id="PF01753">
    <property type="entry name" value="zf-MYND"/>
    <property type="match status" value="1"/>
</dbReference>
<feature type="compositionally biased region" description="Acidic residues" evidence="5">
    <location>
        <begin position="221"/>
        <end position="230"/>
    </location>
</feature>
<keyword evidence="3" id="KW-0862">Zinc</keyword>
<protein>
    <recommendedName>
        <fullName evidence="6">MYND-type domain-containing protein</fullName>
    </recommendedName>
</protein>
<evidence type="ECO:0000259" key="6">
    <source>
        <dbReference type="PROSITE" id="PS50865"/>
    </source>
</evidence>
<keyword evidence="2 4" id="KW-0863">Zinc-finger</keyword>